<keyword evidence="4" id="KW-0597">Phosphoprotein</keyword>
<protein>
    <submittedName>
        <fullName evidence="9">IQ motif and SEC7 domain-containing protein 1-like</fullName>
    </submittedName>
</protein>
<name>A0ABM1BWV8_LIMPO</name>
<evidence type="ECO:0000256" key="1">
    <source>
        <dbReference type="ARBA" id="ARBA00004496"/>
    </source>
</evidence>
<dbReference type="RefSeq" id="XP_013790217.2">
    <property type="nucleotide sequence ID" value="XM_013934763.2"/>
</dbReference>
<feature type="region of interest" description="Disordered" evidence="6">
    <location>
        <begin position="1"/>
        <end position="20"/>
    </location>
</feature>
<feature type="region of interest" description="Disordered" evidence="6">
    <location>
        <begin position="128"/>
        <end position="180"/>
    </location>
</feature>
<keyword evidence="3" id="KW-0963">Cytoplasm</keyword>
<keyword evidence="8" id="KW-1185">Reference proteome</keyword>
<dbReference type="CDD" id="cd00171">
    <property type="entry name" value="Sec7"/>
    <property type="match status" value="1"/>
</dbReference>
<comment type="subcellular location">
    <subcellularLocation>
        <location evidence="1">Cytoplasm</location>
    </subcellularLocation>
</comment>
<dbReference type="SUPFAM" id="SSF48425">
    <property type="entry name" value="Sec7 domain"/>
    <property type="match status" value="1"/>
</dbReference>
<organism evidence="8 9">
    <name type="scientific">Limulus polyphemus</name>
    <name type="common">Atlantic horseshoe crab</name>
    <dbReference type="NCBI Taxonomy" id="6850"/>
    <lineage>
        <taxon>Eukaryota</taxon>
        <taxon>Metazoa</taxon>
        <taxon>Ecdysozoa</taxon>
        <taxon>Arthropoda</taxon>
        <taxon>Chelicerata</taxon>
        <taxon>Merostomata</taxon>
        <taxon>Xiphosura</taxon>
        <taxon>Limulidae</taxon>
        <taxon>Limulus</taxon>
    </lineage>
</organism>
<feature type="domain" description="SEC7" evidence="7">
    <location>
        <begin position="221"/>
        <end position="414"/>
    </location>
</feature>
<feature type="compositionally biased region" description="Low complexity" evidence="6">
    <location>
        <begin position="648"/>
        <end position="657"/>
    </location>
</feature>
<dbReference type="Pfam" id="PF16453">
    <property type="entry name" value="IQ_SEC7_PH"/>
    <property type="match status" value="1"/>
</dbReference>
<comment type="similarity">
    <text evidence="2">Belongs to the BRAG family.</text>
</comment>
<dbReference type="SUPFAM" id="SSF50729">
    <property type="entry name" value="PH domain-like"/>
    <property type="match status" value="1"/>
</dbReference>
<feature type="region of interest" description="Disordered" evidence="6">
    <location>
        <begin position="648"/>
        <end position="676"/>
    </location>
</feature>
<evidence type="ECO:0000259" key="7">
    <source>
        <dbReference type="PROSITE" id="PS50190"/>
    </source>
</evidence>
<dbReference type="InterPro" id="IPR023394">
    <property type="entry name" value="Sec7_C_sf"/>
</dbReference>
<evidence type="ECO:0000256" key="3">
    <source>
        <dbReference type="ARBA" id="ARBA00022490"/>
    </source>
</evidence>
<dbReference type="PROSITE" id="PS50190">
    <property type="entry name" value="SEC7"/>
    <property type="match status" value="1"/>
</dbReference>
<dbReference type="Gene3D" id="1.10.1000.11">
    <property type="entry name" value="Arf Nucleotide-binding Site Opener,domain 2"/>
    <property type="match status" value="1"/>
</dbReference>
<proteinExistence type="inferred from homology"/>
<evidence type="ECO:0000256" key="6">
    <source>
        <dbReference type="SAM" id="MobiDB-lite"/>
    </source>
</evidence>
<dbReference type="PANTHER" id="PTHR10663">
    <property type="entry name" value="GUANYL-NUCLEOTIDE EXCHANGE FACTOR"/>
    <property type="match status" value="1"/>
</dbReference>
<dbReference type="InterPro" id="IPR000904">
    <property type="entry name" value="Sec7_dom"/>
</dbReference>
<evidence type="ECO:0000313" key="8">
    <source>
        <dbReference type="Proteomes" id="UP000694941"/>
    </source>
</evidence>
<evidence type="ECO:0000256" key="5">
    <source>
        <dbReference type="ARBA" id="ARBA00023054"/>
    </source>
</evidence>
<gene>
    <name evidence="9" type="primary">LOC106474076</name>
</gene>
<accession>A0ABM1BWV8</accession>
<sequence>MDHQLLGNLESSAMTEELQRDTRQWTPLAVMDHQLLGNLESSAVTEGLQRDTRQWTPLRSSDITLGKRRIPPKVPKRTSSVTIREFKDQANMINSCAKSVQSSTLCSNSGEGCEMTRPNIQYIEHSKGEIGKVPNKKSSPEPPSPVWKRKSRAMAEEQPPGAQLEDKRTNNLSENNTHLGGFDYSTPLPISVLETVECPPEEAHTLGCRTPHDTRSVFHPYKISEAHRKRQYRVGLNLFNKKPEKGIQYLIGHNYLEASPKAVAHFLISRKGLGKQSIGEYLGNLQHPFNMAVLECFVEEMDLAGMQVDVALRKFQTFFRMPGEAQKIERLVEAFSHHYIKCNQEIISKLHNPETIFVLAFAIIMLNTDLHTPSMRAEKRMKLEDFIKNVQGVDDGNDLDRDMLTGVYQRIKASEFKPGFDHVSQVMKLQQTIVGKKQNLALPHRRLVCYCRLYEVYDINKKERPGLHQREVFLFNDMIMITKVFNKKKNSVAYTFRQSFPLCGLNVTLFETSYYPWGIRLCQRVDDNVVITLNARNGQDRSKFVDDLKESILEMDEMENMRIEAELKKQTSVRNRCSENRDSGVADVEIVFTSSKETLRVASSPSTKLNHSHLSNSLLDLYDYQIKPARRGSAGSLDSGMSISFSSSTTSTLSQGSVPQKIPINRTTTTTMNSINKSSQNTGFFGSLFGKKGKTSNRSKVY</sequence>
<dbReference type="InterPro" id="IPR035999">
    <property type="entry name" value="Sec7_dom_sf"/>
</dbReference>
<dbReference type="SMART" id="SM00222">
    <property type="entry name" value="Sec7"/>
    <property type="match status" value="1"/>
</dbReference>
<dbReference type="Pfam" id="PF01369">
    <property type="entry name" value="Sec7"/>
    <property type="match status" value="1"/>
</dbReference>
<evidence type="ECO:0000256" key="2">
    <source>
        <dbReference type="ARBA" id="ARBA00006248"/>
    </source>
</evidence>
<dbReference type="PANTHER" id="PTHR10663:SF342">
    <property type="entry name" value="FI21420P1"/>
    <property type="match status" value="1"/>
</dbReference>
<dbReference type="Gene3D" id="1.10.220.20">
    <property type="match status" value="1"/>
</dbReference>
<evidence type="ECO:0000313" key="9">
    <source>
        <dbReference type="RefSeq" id="XP_013790217.2"/>
    </source>
</evidence>
<dbReference type="CDD" id="cd13318">
    <property type="entry name" value="PH_IQSEC"/>
    <property type="match status" value="1"/>
</dbReference>
<dbReference type="InterPro" id="IPR011993">
    <property type="entry name" value="PH-like_dom_sf"/>
</dbReference>
<evidence type="ECO:0000256" key="4">
    <source>
        <dbReference type="ARBA" id="ARBA00022553"/>
    </source>
</evidence>
<keyword evidence="5" id="KW-0175">Coiled coil</keyword>
<dbReference type="Gene3D" id="2.30.29.30">
    <property type="entry name" value="Pleckstrin-homology domain (PH domain)/Phosphotyrosine-binding domain (PTB)"/>
    <property type="match status" value="1"/>
</dbReference>
<dbReference type="GeneID" id="106474076"/>
<reference evidence="9" key="1">
    <citation type="submission" date="2025-08" db="UniProtKB">
        <authorList>
            <consortium name="RefSeq"/>
        </authorList>
    </citation>
    <scope>IDENTIFICATION</scope>
    <source>
        <tissue evidence="9">Muscle</tissue>
    </source>
</reference>
<feature type="compositionally biased region" description="Polar residues" evidence="6">
    <location>
        <begin position="665"/>
        <end position="676"/>
    </location>
</feature>
<dbReference type="InterPro" id="IPR033742">
    <property type="entry name" value="IQSEC_PH"/>
</dbReference>
<dbReference type="Proteomes" id="UP000694941">
    <property type="component" value="Unplaced"/>
</dbReference>